<reference evidence="1 2" key="1">
    <citation type="submission" date="2016-03" db="EMBL/GenBank/DDBJ databases">
        <title>Complete genome sequence of Pedobacter cryoconitis PAMC 27485.</title>
        <authorList>
            <person name="Lee J."/>
            <person name="Kim O.-S."/>
        </authorList>
    </citation>
    <scope>NUCLEOTIDE SEQUENCE [LARGE SCALE GENOMIC DNA]</scope>
    <source>
        <strain evidence="1 2">PAMC 27485</strain>
    </source>
</reference>
<keyword evidence="2" id="KW-1185">Reference proteome</keyword>
<dbReference type="PATRIC" id="fig|188932.3.peg.2156"/>
<organism evidence="1 2">
    <name type="scientific">Pedobacter cryoconitis</name>
    <dbReference type="NCBI Taxonomy" id="188932"/>
    <lineage>
        <taxon>Bacteria</taxon>
        <taxon>Pseudomonadati</taxon>
        <taxon>Bacteroidota</taxon>
        <taxon>Sphingobacteriia</taxon>
        <taxon>Sphingobacteriales</taxon>
        <taxon>Sphingobacteriaceae</taxon>
        <taxon>Pedobacter</taxon>
    </lineage>
</organism>
<evidence type="ECO:0000313" key="2">
    <source>
        <dbReference type="Proteomes" id="UP000071561"/>
    </source>
</evidence>
<sequence length="158" mass="17821">MEIKVNRKEIHLEAAKQILMNYIKLIKTATMLAFVGFNISCSTNQGLVKRKDGSYNLNIVNSTKGAEPLVIGVIYEYTAKEILPGAFVKADKLPRIANDKVGKYVFNINPGKHSFEGFCVGYKSTYTKPILIKKGDTVKIDFYLKQYDTRLVESPIHK</sequence>
<proteinExistence type="predicted"/>
<dbReference type="KEGG" id="pcm:AY601_2057"/>
<evidence type="ECO:0000313" key="1">
    <source>
        <dbReference type="EMBL" id="AMP98959.1"/>
    </source>
</evidence>
<dbReference type="Gene3D" id="2.60.40.1120">
    <property type="entry name" value="Carboxypeptidase-like, regulatory domain"/>
    <property type="match status" value="1"/>
</dbReference>
<gene>
    <name evidence="1" type="ORF">AY601_2057</name>
</gene>
<dbReference type="Proteomes" id="UP000071561">
    <property type="component" value="Chromosome"/>
</dbReference>
<dbReference type="EMBL" id="CP014504">
    <property type="protein sequence ID" value="AMP98959.1"/>
    <property type="molecule type" value="Genomic_DNA"/>
</dbReference>
<accession>A0A127VCK2</accession>
<name>A0A127VCK2_9SPHI</name>
<dbReference type="SUPFAM" id="SSF49464">
    <property type="entry name" value="Carboxypeptidase regulatory domain-like"/>
    <property type="match status" value="1"/>
</dbReference>
<dbReference type="AlphaFoldDB" id="A0A127VCK2"/>
<dbReference type="InterPro" id="IPR008969">
    <property type="entry name" value="CarboxyPept-like_regulatory"/>
</dbReference>
<protein>
    <submittedName>
        <fullName evidence="1">Uncharacterized protein</fullName>
    </submittedName>
</protein>